<protein>
    <submittedName>
        <fullName evidence="1">Malonyl CoA-ACP transacylase</fullName>
    </submittedName>
</protein>
<evidence type="ECO:0000313" key="1">
    <source>
        <dbReference type="EMBL" id="OAN30201.1"/>
    </source>
</evidence>
<dbReference type="RefSeq" id="WP_064284876.1">
    <property type="nucleotide sequence ID" value="NZ_LWCS01000065.1"/>
</dbReference>
<dbReference type="InterPro" id="IPR055582">
    <property type="entry name" value="DUF7158"/>
</dbReference>
<proteinExistence type="predicted"/>
<reference evidence="1 2" key="1">
    <citation type="submission" date="2016-04" db="EMBL/GenBank/DDBJ databases">
        <title>Draft Genome Sequences of Staphylococcus capitis Strain H36, S. capitis Strain H65, S. cohnii Strain H62, S. hominis Strain H69, Mycobacterium iranicum Strain H39, Plantibacter sp. Strain H53, Pseudomonas oryzihabitans Strain H72, and Microbacterium sp. Strain H83, isolated from residential settings.</title>
        <authorList>
            <person name="Lymperopoulou D."/>
            <person name="Adams R.I."/>
            <person name="Lindow S."/>
            <person name="Coil D.A."/>
            <person name="Jospin G."/>
            <person name="Eisen J.A."/>
        </authorList>
    </citation>
    <scope>NUCLEOTIDE SEQUENCE [LARGE SCALE GENOMIC DNA]</scope>
    <source>
        <strain evidence="1 2">H39</strain>
    </source>
</reference>
<accession>A0A178LJ36</accession>
<dbReference type="Proteomes" id="UP000078396">
    <property type="component" value="Unassembled WGS sequence"/>
</dbReference>
<evidence type="ECO:0000313" key="2">
    <source>
        <dbReference type="Proteomes" id="UP000078396"/>
    </source>
</evidence>
<name>A0A178LJ36_MYCIR</name>
<organism evidence="1 2">
    <name type="scientific">Mycolicibacterium iranicum</name>
    <name type="common">Mycobacterium iranicum</name>
    <dbReference type="NCBI Taxonomy" id="912594"/>
    <lineage>
        <taxon>Bacteria</taxon>
        <taxon>Bacillati</taxon>
        <taxon>Actinomycetota</taxon>
        <taxon>Actinomycetes</taxon>
        <taxon>Mycobacteriales</taxon>
        <taxon>Mycobacteriaceae</taxon>
        <taxon>Mycolicibacterium</taxon>
    </lineage>
</organism>
<dbReference type="EMBL" id="LWCS01000065">
    <property type="protein sequence ID" value="OAN30201.1"/>
    <property type="molecule type" value="Genomic_DNA"/>
</dbReference>
<gene>
    <name evidence="1" type="ORF">A4X20_09265</name>
</gene>
<dbReference type="AlphaFoldDB" id="A0A178LJ36"/>
<sequence>MSAVAAYVGADVVTVAEVDAREREIRAGGREHALPRPGTSEARQLRRWLTQVLVAERVIAATRGTHGPVPTEAELLSDAVARLEIGSIAASTLADPHGRAVFAAVTADVEISDDQVSAYHARNPDRFAKAEGGVGGWRRAVAPPDLEVVRADITAHLLAAARRRQYRRWLDARCAELVTLADGFEHPGDPRQPDNTHRH</sequence>
<dbReference type="OrthoDB" id="3527984at2"/>
<comment type="caution">
    <text evidence="1">The sequence shown here is derived from an EMBL/GenBank/DDBJ whole genome shotgun (WGS) entry which is preliminary data.</text>
</comment>
<dbReference type="STRING" id="912594.AWC12_07145"/>
<dbReference type="Pfam" id="PF23716">
    <property type="entry name" value="DUF7158"/>
    <property type="match status" value="1"/>
</dbReference>